<dbReference type="GO" id="GO:0005524">
    <property type="term" value="F:ATP binding"/>
    <property type="evidence" value="ECO:0007669"/>
    <property type="project" value="UniProtKB-UniRule"/>
</dbReference>
<comment type="pathway">
    <text evidence="1">Carbohydrate degradation; glycolysis; D-glyceraldehyde 3-phosphate and glycerone phosphate from D-glucose: step 1/4.</text>
</comment>
<comment type="caution">
    <text evidence="16">The sequence shown here is derived from an EMBL/GenBank/DDBJ whole genome shotgun (WGS) entry which is preliminary data.</text>
</comment>
<evidence type="ECO:0000313" key="16">
    <source>
        <dbReference type="EMBL" id="KAK7106171.1"/>
    </source>
</evidence>
<dbReference type="EC" id="2.7.1.-" evidence="12"/>
<comment type="pathway">
    <text evidence="2">Carbohydrate metabolism; hexose metabolism.</text>
</comment>
<organism evidence="16 17">
    <name type="scientific">Littorina saxatilis</name>
    <dbReference type="NCBI Taxonomy" id="31220"/>
    <lineage>
        <taxon>Eukaryota</taxon>
        <taxon>Metazoa</taxon>
        <taxon>Spiralia</taxon>
        <taxon>Lophotrochozoa</taxon>
        <taxon>Mollusca</taxon>
        <taxon>Gastropoda</taxon>
        <taxon>Caenogastropoda</taxon>
        <taxon>Littorinimorpha</taxon>
        <taxon>Littorinoidea</taxon>
        <taxon>Littorinidae</taxon>
        <taxon>Littorina</taxon>
    </lineage>
</organism>
<keyword evidence="17" id="KW-1185">Reference proteome</keyword>
<evidence type="ECO:0000256" key="12">
    <source>
        <dbReference type="RuleBase" id="RU362007"/>
    </source>
</evidence>
<dbReference type="Gene3D" id="3.40.367.20">
    <property type="match status" value="1"/>
</dbReference>
<dbReference type="Proteomes" id="UP001374579">
    <property type="component" value="Unassembled WGS sequence"/>
</dbReference>
<feature type="domain" description="Hexokinase C-terminal" evidence="15">
    <location>
        <begin position="179"/>
        <end position="404"/>
    </location>
</feature>
<feature type="region of interest" description="Disordered" evidence="13">
    <location>
        <begin position="407"/>
        <end position="431"/>
    </location>
</feature>
<keyword evidence="6 12" id="KW-0418">Kinase</keyword>
<evidence type="ECO:0000256" key="11">
    <source>
        <dbReference type="ARBA" id="ARBA00048160"/>
    </source>
</evidence>
<dbReference type="GO" id="GO:0004340">
    <property type="term" value="F:glucokinase activity"/>
    <property type="evidence" value="ECO:0007669"/>
    <property type="project" value="TreeGrafter"/>
</dbReference>
<comment type="catalytic activity">
    <reaction evidence="11">
        <text>D-glucose + ATP = D-glucose 6-phosphate + ADP + H(+)</text>
        <dbReference type="Rhea" id="RHEA:17825"/>
        <dbReference type="ChEBI" id="CHEBI:4167"/>
        <dbReference type="ChEBI" id="CHEBI:15378"/>
        <dbReference type="ChEBI" id="CHEBI:30616"/>
        <dbReference type="ChEBI" id="CHEBI:61548"/>
        <dbReference type="ChEBI" id="CHEBI:456216"/>
        <dbReference type="EC" id="2.7.1.1"/>
    </reaction>
    <physiologicalReaction direction="left-to-right" evidence="11">
        <dbReference type="Rhea" id="RHEA:17826"/>
    </physiologicalReaction>
</comment>
<evidence type="ECO:0000256" key="4">
    <source>
        <dbReference type="ARBA" id="ARBA00022679"/>
    </source>
</evidence>
<evidence type="ECO:0000256" key="5">
    <source>
        <dbReference type="ARBA" id="ARBA00022741"/>
    </source>
</evidence>
<dbReference type="GO" id="GO:0006096">
    <property type="term" value="P:glycolytic process"/>
    <property type="evidence" value="ECO:0007669"/>
    <property type="project" value="UniProtKB-KW"/>
</dbReference>
<dbReference type="GO" id="GO:0006006">
    <property type="term" value="P:glucose metabolic process"/>
    <property type="evidence" value="ECO:0007669"/>
    <property type="project" value="TreeGrafter"/>
</dbReference>
<dbReference type="PANTHER" id="PTHR19443:SF16">
    <property type="entry name" value="HEXOKINASE TYPE 1-RELATED"/>
    <property type="match status" value="1"/>
</dbReference>
<evidence type="ECO:0000256" key="10">
    <source>
        <dbReference type="ARBA" id="ARBA00047905"/>
    </source>
</evidence>
<dbReference type="GO" id="GO:0005829">
    <property type="term" value="C:cytosol"/>
    <property type="evidence" value="ECO:0007669"/>
    <property type="project" value="TreeGrafter"/>
</dbReference>
<dbReference type="EMBL" id="JBAMIC010000007">
    <property type="protein sequence ID" value="KAK7106171.1"/>
    <property type="molecule type" value="Genomic_DNA"/>
</dbReference>
<evidence type="ECO:0000256" key="6">
    <source>
        <dbReference type="ARBA" id="ARBA00022777"/>
    </source>
</evidence>
<evidence type="ECO:0000259" key="15">
    <source>
        <dbReference type="Pfam" id="PF03727"/>
    </source>
</evidence>
<gene>
    <name evidence="16" type="ORF">V1264_017458</name>
</gene>
<evidence type="ECO:0000256" key="8">
    <source>
        <dbReference type="ARBA" id="ARBA00023152"/>
    </source>
</evidence>
<dbReference type="GO" id="GO:0001678">
    <property type="term" value="P:intracellular glucose homeostasis"/>
    <property type="evidence" value="ECO:0007669"/>
    <property type="project" value="InterPro"/>
</dbReference>
<proteinExistence type="inferred from homology"/>
<evidence type="ECO:0000313" key="17">
    <source>
        <dbReference type="Proteomes" id="UP001374579"/>
    </source>
</evidence>
<evidence type="ECO:0000256" key="1">
    <source>
        <dbReference type="ARBA" id="ARBA00004888"/>
    </source>
</evidence>
<dbReference type="GO" id="GO:0005739">
    <property type="term" value="C:mitochondrion"/>
    <property type="evidence" value="ECO:0007669"/>
    <property type="project" value="TreeGrafter"/>
</dbReference>
<dbReference type="InterPro" id="IPR022673">
    <property type="entry name" value="Hexokinase_C"/>
</dbReference>
<dbReference type="GO" id="GO:0005536">
    <property type="term" value="F:D-glucose binding"/>
    <property type="evidence" value="ECO:0007669"/>
    <property type="project" value="InterPro"/>
</dbReference>
<dbReference type="PRINTS" id="PR00475">
    <property type="entry name" value="HEXOKINASE"/>
</dbReference>
<dbReference type="PANTHER" id="PTHR19443">
    <property type="entry name" value="HEXOKINASE"/>
    <property type="match status" value="1"/>
</dbReference>
<dbReference type="PROSITE" id="PS51748">
    <property type="entry name" value="HEXOKINASE_2"/>
    <property type="match status" value="1"/>
</dbReference>
<accession>A0AAN9GFF0</accession>
<evidence type="ECO:0000256" key="7">
    <source>
        <dbReference type="ARBA" id="ARBA00022840"/>
    </source>
</evidence>
<dbReference type="InterPro" id="IPR043129">
    <property type="entry name" value="ATPase_NBD"/>
</dbReference>
<keyword evidence="8 12" id="KW-0324">Glycolysis</keyword>
<keyword evidence="7 12" id="KW-0067">ATP-binding</keyword>
<dbReference type="Pfam" id="PF00349">
    <property type="entry name" value="Hexokinase_1"/>
    <property type="match status" value="1"/>
</dbReference>
<evidence type="ECO:0000256" key="9">
    <source>
        <dbReference type="ARBA" id="ARBA00044613"/>
    </source>
</evidence>
<dbReference type="InterPro" id="IPR001312">
    <property type="entry name" value="Hexokinase"/>
</dbReference>
<dbReference type="Gene3D" id="3.30.420.40">
    <property type="match status" value="1"/>
</dbReference>
<sequence length="431" mass="48052">MQHIEKEMNSCHTDNDVYLRPLLQNEVTVNAAFLVVDLGSGDLKIRLVKFKANKKSGVWSEHYHIPELTRRSTSIQLFDLIADCVKKFVKDHDMLGKDFRVAFVFSFPCENRPDLSQAYLTKWTKEFQCSGFDNKDLRELLQNALPKDKMSCVLDVKIVVNDAVGALVSAAYDDPSCKLSLVVGNGFYSCYINEQGGKGTYTEFVKAEMGALSVSETLAGFITEYDKELDQFSLDPGGQILEKMVSIMYLGEILRLVLVKLSNEGLLFIGNFDTSKLKERGSIDADDVSLIESDKTEHHYFTRFVLRKLQLQDCSDEDSRIVRYVCGIVSERGAYLAAAGLAALINRMDTPDMTIAADGPSLNIYHPRFYGLMQAKTEELVKPGTKFKIVCSQNGSAIGAALAAEARQRQPPAPRATVTRAGPKARPWKIN</sequence>
<name>A0AAN9GFF0_9CAEN</name>
<dbReference type="SUPFAM" id="SSF53067">
    <property type="entry name" value="Actin-like ATPase domain"/>
    <property type="match status" value="2"/>
</dbReference>
<comment type="catalytic activity">
    <reaction evidence="9">
        <text>a D-hexose + ATP = a D-hexose 6-phosphate + ADP + H(+)</text>
        <dbReference type="Rhea" id="RHEA:22740"/>
        <dbReference type="ChEBI" id="CHEBI:4194"/>
        <dbReference type="ChEBI" id="CHEBI:15378"/>
        <dbReference type="ChEBI" id="CHEBI:30616"/>
        <dbReference type="ChEBI" id="CHEBI:229467"/>
        <dbReference type="ChEBI" id="CHEBI:456216"/>
        <dbReference type="EC" id="2.7.1.1"/>
    </reaction>
    <physiologicalReaction direction="left-to-right" evidence="9">
        <dbReference type="Rhea" id="RHEA:22741"/>
    </physiologicalReaction>
</comment>
<protein>
    <recommendedName>
        <fullName evidence="12">Phosphotransferase</fullName>
        <ecNumber evidence="12">2.7.1.-</ecNumber>
    </recommendedName>
</protein>
<reference evidence="16 17" key="1">
    <citation type="submission" date="2024-02" db="EMBL/GenBank/DDBJ databases">
        <title>Chromosome-scale genome assembly of the rough periwinkle Littorina saxatilis.</title>
        <authorList>
            <person name="De Jode A."/>
            <person name="Faria R."/>
            <person name="Formenti G."/>
            <person name="Sims Y."/>
            <person name="Smith T.P."/>
            <person name="Tracey A."/>
            <person name="Wood J.M.D."/>
            <person name="Zagrodzka Z.B."/>
            <person name="Johannesson K."/>
            <person name="Butlin R.K."/>
            <person name="Leder E.H."/>
        </authorList>
    </citation>
    <scope>NUCLEOTIDE SEQUENCE [LARGE SCALE GENOMIC DNA]</scope>
    <source>
        <strain evidence="16">Snail1</strain>
        <tissue evidence="16">Muscle</tissue>
    </source>
</reference>
<evidence type="ECO:0000256" key="3">
    <source>
        <dbReference type="ARBA" id="ARBA00009225"/>
    </source>
</evidence>
<dbReference type="GO" id="GO:0008865">
    <property type="term" value="F:fructokinase activity"/>
    <property type="evidence" value="ECO:0007669"/>
    <property type="project" value="TreeGrafter"/>
</dbReference>
<evidence type="ECO:0000259" key="14">
    <source>
        <dbReference type="Pfam" id="PF00349"/>
    </source>
</evidence>
<dbReference type="Pfam" id="PF03727">
    <property type="entry name" value="Hexokinase_2"/>
    <property type="match status" value="1"/>
</dbReference>
<dbReference type="AlphaFoldDB" id="A0AAN9GFF0"/>
<comment type="similarity">
    <text evidence="3 12">Belongs to the hexokinase family.</text>
</comment>
<keyword evidence="4 12" id="KW-0808">Transferase</keyword>
<comment type="catalytic activity">
    <reaction evidence="10">
        <text>D-fructose + ATP = D-fructose 6-phosphate + ADP + H(+)</text>
        <dbReference type="Rhea" id="RHEA:16125"/>
        <dbReference type="ChEBI" id="CHEBI:15378"/>
        <dbReference type="ChEBI" id="CHEBI:30616"/>
        <dbReference type="ChEBI" id="CHEBI:37721"/>
        <dbReference type="ChEBI" id="CHEBI:61527"/>
        <dbReference type="ChEBI" id="CHEBI:456216"/>
        <dbReference type="EC" id="2.7.1.1"/>
    </reaction>
    <physiologicalReaction direction="left-to-right" evidence="10">
        <dbReference type="Rhea" id="RHEA:16126"/>
    </physiologicalReaction>
</comment>
<evidence type="ECO:0000256" key="2">
    <source>
        <dbReference type="ARBA" id="ARBA00005028"/>
    </source>
</evidence>
<dbReference type="InterPro" id="IPR022672">
    <property type="entry name" value="Hexokinase_N"/>
</dbReference>
<evidence type="ECO:0000256" key="13">
    <source>
        <dbReference type="SAM" id="MobiDB-lite"/>
    </source>
</evidence>
<feature type="domain" description="Hexokinase N-terminal" evidence="14">
    <location>
        <begin position="32"/>
        <end position="172"/>
    </location>
</feature>
<keyword evidence="5 12" id="KW-0547">Nucleotide-binding</keyword>